<feature type="signal peptide" evidence="2">
    <location>
        <begin position="1"/>
        <end position="17"/>
    </location>
</feature>
<dbReference type="AlphaFoldDB" id="A0A7C9NZ22"/>
<dbReference type="Proteomes" id="UP000483432">
    <property type="component" value="Unassembled WGS sequence"/>
</dbReference>
<evidence type="ECO:0000256" key="2">
    <source>
        <dbReference type="SAM" id="SignalP"/>
    </source>
</evidence>
<sequence>MRSLALTPLFSATALFAALTGCATPQYQNHVRLIPPTDAQGLACVHDCDVQKNLCQTHCQTRYQACLKEIEPKVEASYTDALKHYENELEQYAAALRHYELQMRFDWLNSYPYRHPYGWYTRMMPTLPPPYLEPVMPTRESVRAQLQASSCKADCGCLPAEDSCFVGCGGQRKVELLCIENCPPEK</sequence>
<organism evidence="3 4">
    <name type="scientific">Sulfuriferula multivorans</name>
    <dbReference type="NCBI Taxonomy" id="1559896"/>
    <lineage>
        <taxon>Bacteria</taxon>
        <taxon>Pseudomonadati</taxon>
        <taxon>Pseudomonadota</taxon>
        <taxon>Betaproteobacteria</taxon>
        <taxon>Nitrosomonadales</taxon>
        <taxon>Sulfuricellaceae</taxon>
        <taxon>Sulfuriferula</taxon>
    </lineage>
</organism>
<feature type="coiled-coil region" evidence="1">
    <location>
        <begin position="75"/>
        <end position="102"/>
    </location>
</feature>
<protein>
    <recommendedName>
        <fullName evidence="5">Lipoprotein</fullName>
    </recommendedName>
</protein>
<name>A0A7C9NZ22_9PROT</name>
<keyword evidence="2" id="KW-0732">Signal</keyword>
<evidence type="ECO:0008006" key="5">
    <source>
        <dbReference type="Google" id="ProtNLM"/>
    </source>
</evidence>
<dbReference type="PROSITE" id="PS51257">
    <property type="entry name" value="PROKAR_LIPOPROTEIN"/>
    <property type="match status" value="1"/>
</dbReference>
<accession>A0A7C9NZ22</accession>
<evidence type="ECO:0000313" key="3">
    <source>
        <dbReference type="EMBL" id="NDP47524.1"/>
    </source>
</evidence>
<proteinExistence type="predicted"/>
<reference evidence="3 4" key="1">
    <citation type="submission" date="2019-09" db="EMBL/GenBank/DDBJ databases">
        <title>H2 Metabolism Revealed by Metagenomic Analysis in Subglacial Sediment of East Antarctica.</title>
        <authorList>
            <person name="Yang Z."/>
            <person name="Zhang Y."/>
            <person name="Lv Y."/>
            <person name="Yan W."/>
            <person name="Xiao X."/>
            <person name="Sun B."/>
            <person name="Ma H."/>
        </authorList>
    </citation>
    <scope>NUCLEOTIDE SEQUENCE [LARGE SCALE GENOMIC DNA]</scope>
    <source>
        <strain evidence="3">Bin2_2</strain>
    </source>
</reference>
<keyword evidence="1" id="KW-0175">Coiled coil</keyword>
<comment type="caution">
    <text evidence="3">The sequence shown here is derived from an EMBL/GenBank/DDBJ whole genome shotgun (WGS) entry which is preliminary data.</text>
</comment>
<evidence type="ECO:0000313" key="4">
    <source>
        <dbReference type="Proteomes" id="UP000483432"/>
    </source>
</evidence>
<dbReference type="EMBL" id="JAAFGW010000036">
    <property type="protein sequence ID" value="NDP47524.1"/>
    <property type="molecule type" value="Genomic_DNA"/>
</dbReference>
<gene>
    <name evidence="3" type="ORF">GZ085_03865</name>
</gene>
<feature type="chain" id="PRO_5028908058" description="Lipoprotein" evidence="2">
    <location>
        <begin position="18"/>
        <end position="186"/>
    </location>
</feature>
<evidence type="ECO:0000256" key="1">
    <source>
        <dbReference type="SAM" id="Coils"/>
    </source>
</evidence>